<dbReference type="CDD" id="cd12117">
    <property type="entry name" value="A_NRPS_Srf_like"/>
    <property type="match status" value="1"/>
</dbReference>
<comment type="cofactor">
    <cofactor evidence="1">
        <name>pantetheine 4'-phosphate</name>
        <dbReference type="ChEBI" id="CHEBI:47942"/>
    </cofactor>
</comment>
<dbReference type="RefSeq" id="WP_248942904.1">
    <property type="nucleotide sequence ID" value="NZ_JAKIKS010000162.1"/>
</dbReference>
<dbReference type="Pfam" id="PF00975">
    <property type="entry name" value="Thioesterase"/>
    <property type="match status" value="1"/>
</dbReference>
<dbReference type="SUPFAM" id="SSF52777">
    <property type="entry name" value="CoA-dependent acyltransferases"/>
    <property type="match status" value="2"/>
</dbReference>
<dbReference type="InterPro" id="IPR042099">
    <property type="entry name" value="ANL_N_sf"/>
</dbReference>
<dbReference type="SUPFAM" id="SSF53474">
    <property type="entry name" value="alpha/beta-Hydrolases"/>
    <property type="match status" value="1"/>
</dbReference>
<organism evidence="9 10">
    <name type="scientific">Shewanella surugensis</name>
    <dbReference type="NCBI Taxonomy" id="212020"/>
    <lineage>
        <taxon>Bacteria</taxon>
        <taxon>Pseudomonadati</taxon>
        <taxon>Pseudomonadota</taxon>
        <taxon>Gammaproteobacteria</taxon>
        <taxon>Alteromonadales</taxon>
        <taxon>Shewanellaceae</taxon>
        <taxon>Shewanella</taxon>
    </lineage>
</organism>
<reference evidence="9 10" key="1">
    <citation type="submission" date="2022-01" db="EMBL/GenBank/DDBJ databases">
        <title>Whole genome-based taxonomy of the Shewanellaceae.</title>
        <authorList>
            <person name="Martin-Rodriguez A.J."/>
        </authorList>
    </citation>
    <scope>NUCLEOTIDE SEQUENCE [LARGE SCALE GENOMIC DNA]</scope>
    <source>
        <strain evidence="9 10">DSM 17177</strain>
    </source>
</reference>
<evidence type="ECO:0000259" key="7">
    <source>
        <dbReference type="PROSITE" id="PS50075"/>
    </source>
</evidence>
<evidence type="ECO:0000256" key="4">
    <source>
        <dbReference type="ARBA" id="ARBA00022553"/>
    </source>
</evidence>
<dbReference type="InterPro" id="IPR020841">
    <property type="entry name" value="PKS_Beta-ketoAc_synthase_dom"/>
</dbReference>
<dbReference type="Gene3D" id="3.30.559.30">
    <property type="entry name" value="Nonribosomal peptide synthetase, condensation domain"/>
    <property type="match status" value="1"/>
</dbReference>
<dbReference type="SUPFAM" id="SSF46689">
    <property type="entry name" value="Homeodomain-like"/>
    <property type="match status" value="1"/>
</dbReference>
<comment type="caution">
    <text evidence="9">The sequence shown here is derived from an EMBL/GenBank/DDBJ whole genome shotgun (WGS) entry which is preliminary data.</text>
</comment>
<keyword evidence="3" id="KW-0596">Phosphopantetheine</keyword>
<gene>
    <name evidence="9" type="ORF">L2764_24030</name>
</gene>
<dbReference type="Gene3D" id="2.30.38.10">
    <property type="entry name" value="Luciferase, Domain 3"/>
    <property type="match status" value="1"/>
</dbReference>
<keyword evidence="10" id="KW-1185">Reference proteome</keyword>
<dbReference type="Proteomes" id="UP001203423">
    <property type="component" value="Unassembled WGS sequence"/>
</dbReference>
<feature type="domain" description="Ketosynthase family 3 (KS3)" evidence="8">
    <location>
        <begin position="1739"/>
        <end position="2167"/>
    </location>
</feature>
<dbReference type="PANTHER" id="PTHR45527">
    <property type="entry name" value="NONRIBOSOMAL PEPTIDE SYNTHETASE"/>
    <property type="match status" value="1"/>
</dbReference>
<comment type="similarity">
    <text evidence="6">In the C-terminal section; belongs to the NRP synthetase family.</text>
</comment>
<evidence type="ECO:0000256" key="2">
    <source>
        <dbReference type="ARBA" id="ARBA00009964"/>
    </source>
</evidence>
<dbReference type="SMART" id="SM00827">
    <property type="entry name" value="PKS_AT"/>
    <property type="match status" value="1"/>
</dbReference>
<dbReference type="InterPro" id="IPR010071">
    <property type="entry name" value="AA_adenyl_dom"/>
</dbReference>
<dbReference type="PROSITE" id="PS50075">
    <property type="entry name" value="CARRIER"/>
    <property type="match status" value="3"/>
</dbReference>
<name>A0ABT0LID1_9GAMM</name>
<evidence type="ECO:0000313" key="9">
    <source>
        <dbReference type="EMBL" id="MCL1127458.1"/>
    </source>
</evidence>
<dbReference type="InterPro" id="IPR045851">
    <property type="entry name" value="AMP-bd_C_sf"/>
</dbReference>
<dbReference type="InterPro" id="IPR032821">
    <property type="entry name" value="PKS_assoc"/>
</dbReference>
<evidence type="ECO:0000256" key="3">
    <source>
        <dbReference type="ARBA" id="ARBA00022450"/>
    </source>
</evidence>
<dbReference type="InterPro" id="IPR009057">
    <property type="entry name" value="Homeodomain-like_sf"/>
</dbReference>
<dbReference type="InterPro" id="IPR002514">
    <property type="entry name" value="Transposase_8"/>
</dbReference>
<dbReference type="InterPro" id="IPR001031">
    <property type="entry name" value="Thioesterase"/>
</dbReference>
<dbReference type="SUPFAM" id="SSF56801">
    <property type="entry name" value="Acetyl-CoA synthetase-like"/>
    <property type="match status" value="2"/>
</dbReference>
<evidence type="ECO:0000256" key="5">
    <source>
        <dbReference type="ARBA" id="ARBA00022679"/>
    </source>
</evidence>
<protein>
    <submittedName>
        <fullName evidence="9">Amino acid adenylation domain-containing protein</fullName>
    </submittedName>
</protein>
<dbReference type="Gene3D" id="3.40.50.1820">
    <property type="entry name" value="alpha/beta hydrolase"/>
    <property type="match status" value="1"/>
</dbReference>
<feature type="domain" description="Carrier" evidence="7">
    <location>
        <begin position="591"/>
        <end position="668"/>
    </location>
</feature>
<dbReference type="SUPFAM" id="SSF55048">
    <property type="entry name" value="Probable ACP-binding domain of malonyl-CoA ACP transacylase"/>
    <property type="match status" value="1"/>
</dbReference>
<dbReference type="PROSITE" id="PS00455">
    <property type="entry name" value="AMP_BINDING"/>
    <property type="match status" value="2"/>
</dbReference>
<dbReference type="Gene3D" id="1.10.1200.10">
    <property type="entry name" value="ACP-like"/>
    <property type="match status" value="3"/>
</dbReference>
<dbReference type="EMBL" id="JAKIKS010000162">
    <property type="protein sequence ID" value="MCL1127458.1"/>
    <property type="molecule type" value="Genomic_DNA"/>
</dbReference>
<dbReference type="Pfam" id="PF00501">
    <property type="entry name" value="AMP-binding"/>
    <property type="match status" value="2"/>
</dbReference>
<evidence type="ECO:0000256" key="6">
    <source>
        <dbReference type="ARBA" id="ARBA00029443"/>
    </source>
</evidence>
<dbReference type="InterPro" id="IPR023213">
    <property type="entry name" value="CAT-like_dom_sf"/>
</dbReference>
<dbReference type="PROSITE" id="PS00012">
    <property type="entry name" value="PHOSPHOPANTETHEINE"/>
    <property type="match status" value="1"/>
</dbReference>
<feature type="domain" description="Carrier" evidence="7">
    <location>
        <begin position="2661"/>
        <end position="2736"/>
    </location>
</feature>
<dbReference type="InterPro" id="IPR036736">
    <property type="entry name" value="ACP-like_sf"/>
</dbReference>
<comment type="similarity">
    <text evidence="2">Belongs to the transposase 8 family.</text>
</comment>
<dbReference type="Gene3D" id="3.30.559.10">
    <property type="entry name" value="Chloramphenicol acetyltransferase-like domain"/>
    <property type="match status" value="1"/>
</dbReference>
<dbReference type="InterPro" id="IPR020845">
    <property type="entry name" value="AMP-binding_CS"/>
</dbReference>
<dbReference type="Gene3D" id="3.40.366.10">
    <property type="entry name" value="Malonyl-Coenzyme A Acyl Carrier Protein, domain 2"/>
    <property type="match status" value="1"/>
</dbReference>
<feature type="domain" description="Carrier" evidence="7">
    <location>
        <begin position="1641"/>
        <end position="1719"/>
    </location>
</feature>
<dbReference type="InterPro" id="IPR029058">
    <property type="entry name" value="AB_hydrolase_fold"/>
</dbReference>
<dbReference type="Pfam" id="PF00109">
    <property type="entry name" value="ketoacyl-synt"/>
    <property type="match status" value="1"/>
</dbReference>
<sequence>MSHDKTKKHSEKFKHSSVKLALYANQSVSKTAKGLGIKKNILYSWVSKYRHLFEGSKSSQVSQQSCLWDNTNKIYPSDKTVPQLFEKQVQNTPAALSIIYKHQFLTYAELNKKANQLARYLIDCGVKTNKIIAVVLPPSIERVITMIAILKTGNAYLPIDLNSPNKRIKYILSDSNASIIISIVDATEKIYVQNQSSIIFIDKDSDAINSLDDANLDIYFSSAQMAYVIYTSGSTGNPKGTCIPHYGINRLVINTNFIQITTKDCLSQISNIAFDVSTFEIWGALLNGAKLVIIDEETTLNPLKLKHVIDNDRINIVFLPTQLFNTLCITQISCLYNLDYLLVAGEAANSKLFGKMLKEKYKPKFLINAYGPTENTTFSTYYVCNKVAERAKSIPIGMPISNTQCYILNNDLELVDQGQVGDLFLGGDGLALGYLNQPDKTKDSFIVNPLTGDSSDLIYKTGDLVRQLPDGNIDYIGRKDNQVKIRGFRVELEEINITLLGHKHIQQALVSLKKYNNNKEIVAYITVIDSYDISATDLQNYLAVHLPEYMIPTIYIVLDKFPMTGNGKIDNRKLPPPNRKNTLLHELDYIPAETEIEKKVVATLCDLMDMQAQQVSIDTDLFLIGFNSLLAIRLVSILNINFYSQLDMKDIFPNRTVKKISALIEQSVGTFKYGNYLIGLSNLSNTHDTFPLTNMQGAYILGRSKSFEISNNSINEYKELLFDTLDIDNLERSLNILINRHPALRTVFNEESQQILLVEQDYQIANNGLVNLVQLEGIRKRLACKLYDISSLPLFDFEISQLDDNFILHINMDALLLDGVSYNIFMTELAMLYSSTDSAAVKLPALEINFQDYIKQYKKIRSSILFKESKKYWLNKIDAYDLGIGLPMIADPVTVTNPVLKTLTTIIPKKTWENLKDKAQQHQLSLTSVILFAYGLVLTSWSGQLSFCINMTLFNRLPLHKQINDILGNFTTTELFNSKRSQAHSILYAITSTHRELWNDLEHNLFDGIDCIRLIRQKFNLAPNKAIAPVVLTSMLGEENKYLSLFGCKNSSYTVSDTAQIYLENYVYENTEGLAIQWSYVPQLFDKTVINNMHKDYCYIIECLAETNWESDVPSLKLPYSDIAIIEKANSAFQTKVVNNLVDSFFNHDDENIAVIDVNSKYTYKKIKQYSYRIANYLYSKKHVENMPIAILSEKGYQQVIASIGIMKSGNTYLPLHHTWPISRINTVLTEGNVKYILVSDVQYEKIIQGSKIEHNYSWLIIESIASDESITTEEKVLPDINANSTAYIIFTSGSTGIPKGVAISHQSAANTIIAVNNKFSVNINDKILALSELSFDLSVYDIFGTLFAGGTIVFPDPCQDKDPDYWCSLIKKHGITIWNSVPQMMQLLAEAYDGKSDSLRLILMSGDWIPLNLPEQIRKFAPNAVIMSLGGATEGSIWSIWHEIKEADVSQPYIPYGIAMPNQKIHILDETGEYCRVNVLGEIHIGGDGVALEYWNNAEETKNSFINHHKLGRLYKTGDIGKWSERGYVKFEGRKDNQIKLNGYRIELNEITFTLNKLENIDNSIAMIQNNNIIAYIVSDKLENKNSIYLYLEKYLKKHLPEYMLPKHYMVLSELPLTQQGKIDFNALPKIKICVNSHSVPKGDTEHMLSKIYVEVLELDTYDFDVTQSFFNLGGNSMSVLRLKNKLNKIGLFKKLTIPDLFTYDSIAKLSNWNHGGQNKKLNSTVHNNCPNSLETNNHEIAIIGMSGAFSGASDIQDLWEMISNQREGISENMEITGPKSKNFIPFVGHIDDISLFDPNFWGLSVNEAKLLDPQIRKFLEHSWLVLEKSGYIKQRESLKIGVFAGSGDTSYFYKNVLDGEESEYINFLAASTSNGKDALTMKVAFLLGLTGPAISINTTCSTSLVTVIDACQKINLGMCDIAIAGGVSLAMPEQTGYFYEEGMIFSKDGHCRTFDKKASGTVRGSGVGVILLKHLENAKRDNDNILGVIKGYAINNDGSRKTSYLAPSVAGQRECIVTAQRMAKVSSNEVDYVECHGTATNIGDAIELQALQEAFVQNNKQQPLDSTKTSVIDNKCTLGSIKANIGHVDSAAGVASIIKICSMFKHGIVTGQANFEEPNPELNLDSTNFEINPENKPWATTREHRLAGVSAFGFGGTNAHIIISDYTSNTENIKNLNSYAHDKEDKEFIFPLSAKTITSLHNYKDALLKYLYKNEINQDKLANISYTLQQRKDHFAYRMALYANSYKDLMNNLKENKPIIKTNVKQNKKIIFVFPGQGIQYQNMAYDLYCNEPTFKETVDHCINIASEIIDQDFGKIIYPHIFASEHKFDINETIWTQPALFIIEYALARYLEEMGIYADFYIGHSIGEFVAATLAGVFKLEDAIKVVIARGECMQEMSRGSMLLMQKSHRELAEVANIFNCDIASINSPNDTVLSGTESDIKALYVWSNKNNISATILATSHAYHSRMMEKASIKLYTALKDVEFAKPEKPFISNLTGEWSDRRTLTPQYWCDQLKHKVELSKGIRNCLNHKGISIFIECGPGRGLGYFITKCGNIYNKEVQTIQLIPSKKEIEEKGYKDINIKENIISKLWSFGLLNNFKNIKFTKTVCVTDLPTYQFDSQPYWIMADKTNNTIYPVTVEKELTTFINKKKIIIIEKNYTDVDYKIAQLLNNLLGIKEISLNDEFYNIGGSSIFAVELTTKINKTFNSSISVADIIREKTIAGISRLLALSNNGINIINQFQRKLNKKLDNMIFIHPAHAGEEVYQRIANELQNKYNCIGIGNYNIQSSQKIFSLSKLALLYIKEYEEIYNFDENIYLFGWSQGGKIALEMAYILENRGYDNINIILLDSCLPDSVLLTLFKEEYNAEVKENFRKELAELYDEEYVKKVISAWDSEAEIANCYLSGILIKTNVILFKANQIDGKTPIKLNKYLLTLDNSNIETQVKNIKTIDVDCHHFNILEHSTVREWFR</sequence>
<evidence type="ECO:0000313" key="10">
    <source>
        <dbReference type="Proteomes" id="UP001203423"/>
    </source>
</evidence>
<dbReference type="CDD" id="cd00833">
    <property type="entry name" value="PKS"/>
    <property type="match status" value="1"/>
</dbReference>
<keyword evidence="4" id="KW-0597">Phosphoprotein</keyword>
<evidence type="ECO:0000256" key="1">
    <source>
        <dbReference type="ARBA" id="ARBA00001957"/>
    </source>
</evidence>
<dbReference type="NCBIfam" id="TIGR01733">
    <property type="entry name" value="AA-adenyl-dom"/>
    <property type="match status" value="2"/>
</dbReference>
<dbReference type="Pfam" id="PF02801">
    <property type="entry name" value="Ketoacyl-synt_C"/>
    <property type="match status" value="1"/>
</dbReference>
<dbReference type="Gene3D" id="3.30.70.3290">
    <property type="match status" value="1"/>
</dbReference>
<dbReference type="InterPro" id="IPR006162">
    <property type="entry name" value="Ppantetheine_attach_site"/>
</dbReference>
<dbReference type="Gene3D" id="3.40.50.12780">
    <property type="entry name" value="N-terminal domain of ligase-like"/>
    <property type="match status" value="1"/>
</dbReference>
<dbReference type="InterPro" id="IPR014043">
    <property type="entry name" value="Acyl_transferase_dom"/>
</dbReference>
<dbReference type="PANTHER" id="PTHR45527:SF1">
    <property type="entry name" value="FATTY ACID SYNTHASE"/>
    <property type="match status" value="1"/>
</dbReference>
<dbReference type="InterPro" id="IPR016036">
    <property type="entry name" value="Malonyl_transacylase_ACP-bd"/>
</dbReference>
<dbReference type="InterPro" id="IPR016035">
    <property type="entry name" value="Acyl_Trfase/lysoPLipase"/>
</dbReference>
<dbReference type="Gene3D" id="3.30.300.30">
    <property type="match status" value="2"/>
</dbReference>
<dbReference type="InterPro" id="IPR000873">
    <property type="entry name" value="AMP-dep_synth/lig_dom"/>
</dbReference>
<dbReference type="InterPro" id="IPR001227">
    <property type="entry name" value="Ac_transferase_dom_sf"/>
</dbReference>
<dbReference type="Gene3D" id="3.40.47.10">
    <property type="match status" value="1"/>
</dbReference>
<dbReference type="InterPro" id="IPR016039">
    <property type="entry name" value="Thiolase-like"/>
</dbReference>
<dbReference type="SUPFAM" id="SSF52151">
    <property type="entry name" value="FabD/lysophospholipase-like"/>
    <property type="match status" value="1"/>
</dbReference>
<dbReference type="PROSITE" id="PS52004">
    <property type="entry name" value="KS3_2"/>
    <property type="match status" value="1"/>
</dbReference>
<keyword evidence="5" id="KW-0808">Transferase</keyword>
<dbReference type="Pfam" id="PF01527">
    <property type="entry name" value="HTH_Tnp_1"/>
    <property type="match status" value="1"/>
</dbReference>
<dbReference type="InterPro" id="IPR001242">
    <property type="entry name" value="Condensation_dom"/>
</dbReference>
<dbReference type="Gene3D" id="3.40.50.980">
    <property type="match status" value="2"/>
</dbReference>
<dbReference type="InterPro" id="IPR014030">
    <property type="entry name" value="Ketoacyl_synth_N"/>
</dbReference>
<dbReference type="InterPro" id="IPR014031">
    <property type="entry name" value="Ketoacyl_synth_C"/>
</dbReference>
<dbReference type="InterPro" id="IPR009081">
    <property type="entry name" value="PP-bd_ACP"/>
</dbReference>
<accession>A0ABT0LID1</accession>
<evidence type="ECO:0000259" key="8">
    <source>
        <dbReference type="PROSITE" id="PS52004"/>
    </source>
</evidence>
<dbReference type="Pfam" id="PF00668">
    <property type="entry name" value="Condensation"/>
    <property type="match status" value="1"/>
</dbReference>
<dbReference type="SUPFAM" id="SSF53901">
    <property type="entry name" value="Thiolase-like"/>
    <property type="match status" value="1"/>
</dbReference>
<dbReference type="Pfam" id="PF00698">
    <property type="entry name" value="Acyl_transf_1"/>
    <property type="match status" value="1"/>
</dbReference>
<dbReference type="SUPFAM" id="SSF47336">
    <property type="entry name" value="ACP-like"/>
    <property type="match status" value="3"/>
</dbReference>
<proteinExistence type="inferred from homology"/>
<dbReference type="NCBIfam" id="NF003417">
    <property type="entry name" value="PRK04813.1"/>
    <property type="match status" value="3"/>
</dbReference>
<dbReference type="Pfam" id="PF00550">
    <property type="entry name" value="PP-binding"/>
    <property type="match status" value="3"/>
</dbReference>
<dbReference type="Pfam" id="PF16197">
    <property type="entry name" value="KAsynt_C_assoc"/>
    <property type="match status" value="1"/>
</dbReference>
<dbReference type="SMART" id="SM00825">
    <property type="entry name" value="PKS_KS"/>
    <property type="match status" value="1"/>
</dbReference>